<proteinExistence type="predicted"/>
<dbReference type="EMBL" id="LAQU01000002">
    <property type="protein sequence ID" value="KKB64947.1"/>
    <property type="molecule type" value="Genomic_DNA"/>
</dbReference>
<dbReference type="STRING" id="28092.WM40_02920"/>
<gene>
    <name evidence="1" type="ORF">WM40_02920</name>
</gene>
<dbReference type="Proteomes" id="UP000033618">
    <property type="component" value="Unassembled WGS sequence"/>
</dbReference>
<keyword evidence="2" id="KW-1185">Reference proteome</keyword>
<protein>
    <submittedName>
        <fullName evidence="1">Uncharacterized protein</fullName>
    </submittedName>
</protein>
<evidence type="ECO:0000313" key="2">
    <source>
        <dbReference type="Proteomes" id="UP000033618"/>
    </source>
</evidence>
<dbReference type="AlphaFoldDB" id="A0A0F5K5Y0"/>
<dbReference type="PATRIC" id="fig|28092.6.peg.688"/>
<dbReference type="RefSeq" id="WP_046152094.1">
    <property type="nucleotide sequence ID" value="NZ_LAQU01000002.1"/>
</dbReference>
<accession>A0A0F5K5Y0</accession>
<evidence type="ECO:0000313" key="1">
    <source>
        <dbReference type="EMBL" id="KKB64947.1"/>
    </source>
</evidence>
<sequence length="98" mass="10522">MCGMCGLFGGGGHWSNTVAAGEGASARQQRYVQIAHANRLLEGFRLTLSDFHGQSFVLSSPTGAQVIVDDFMQIWKAAEAMLGRSLDPLTLFADEESS</sequence>
<reference evidence="1 2" key="1">
    <citation type="submission" date="2015-03" db="EMBL/GenBank/DDBJ databases">
        <title>Draft Genome Sequence of Burkholderia andropogonis type strain ICMP2807, isolated from Sorghum bicolor.</title>
        <authorList>
            <person name="Lopes-Santos L."/>
            <person name="Castro D.B."/>
            <person name="Ottoboni L.M."/>
            <person name="Park D."/>
            <person name="Weirc B.S."/>
            <person name="Destefano S.A."/>
        </authorList>
    </citation>
    <scope>NUCLEOTIDE SEQUENCE [LARGE SCALE GENOMIC DNA]</scope>
    <source>
        <strain evidence="1 2">ICMP2807</strain>
    </source>
</reference>
<dbReference type="OrthoDB" id="8606687at2"/>
<comment type="caution">
    <text evidence="1">The sequence shown here is derived from an EMBL/GenBank/DDBJ whole genome shotgun (WGS) entry which is preliminary data.</text>
</comment>
<organism evidence="1 2">
    <name type="scientific">Robbsia andropogonis</name>
    <dbReference type="NCBI Taxonomy" id="28092"/>
    <lineage>
        <taxon>Bacteria</taxon>
        <taxon>Pseudomonadati</taxon>
        <taxon>Pseudomonadota</taxon>
        <taxon>Betaproteobacteria</taxon>
        <taxon>Burkholderiales</taxon>
        <taxon>Burkholderiaceae</taxon>
        <taxon>Robbsia</taxon>
    </lineage>
</organism>
<name>A0A0F5K5Y0_9BURK</name>